<evidence type="ECO:0000313" key="21">
    <source>
        <dbReference type="Proteomes" id="UP000612055"/>
    </source>
</evidence>
<dbReference type="PANTHER" id="PTHR32523">
    <property type="entry name" value="PHYTOL KINASE 1, CHLOROPLASTIC"/>
    <property type="match status" value="1"/>
</dbReference>
<evidence type="ECO:0000256" key="13">
    <source>
        <dbReference type="ARBA" id="ARBA00023136"/>
    </source>
</evidence>
<keyword evidence="10" id="KW-0862">Zinc</keyword>
<keyword evidence="12" id="KW-1133">Transmembrane helix</keyword>
<dbReference type="InterPro" id="IPR039606">
    <property type="entry name" value="Phytol/farnesol_kinase"/>
</dbReference>
<dbReference type="GO" id="GO:0009507">
    <property type="term" value="C:chloroplast"/>
    <property type="evidence" value="ECO:0007669"/>
    <property type="project" value="UniProtKB-SubCell"/>
</dbReference>
<evidence type="ECO:0000256" key="7">
    <source>
        <dbReference type="ARBA" id="ARBA00022723"/>
    </source>
</evidence>
<keyword evidence="21" id="KW-1185">Reference proteome</keyword>
<organism evidence="20 21">
    <name type="scientific">Edaphochlamys debaryana</name>
    <dbReference type="NCBI Taxonomy" id="47281"/>
    <lineage>
        <taxon>Eukaryota</taxon>
        <taxon>Viridiplantae</taxon>
        <taxon>Chlorophyta</taxon>
        <taxon>core chlorophytes</taxon>
        <taxon>Chlorophyceae</taxon>
        <taxon>CS clade</taxon>
        <taxon>Chlamydomonadales</taxon>
        <taxon>Chlamydomonadales incertae sedis</taxon>
        <taxon>Edaphochlamys</taxon>
    </lineage>
</organism>
<dbReference type="GO" id="GO:0008270">
    <property type="term" value="F:zinc ion binding"/>
    <property type="evidence" value="ECO:0007669"/>
    <property type="project" value="UniProtKB-KW"/>
</dbReference>
<keyword evidence="11" id="KW-0809">Transit peptide</keyword>
<evidence type="ECO:0000256" key="6">
    <source>
        <dbReference type="ARBA" id="ARBA00022692"/>
    </source>
</evidence>
<dbReference type="PANTHER" id="PTHR32523:SF8">
    <property type="entry name" value="DOLICHOL KINASE"/>
    <property type="match status" value="1"/>
</dbReference>
<dbReference type="PROSITE" id="PS50865">
    <property type="entry name" value="ZF_MYND_2"/>
    <property type="match status" value="1"/>
</dbReference>
<feature type="region of interest" description="Disordered" evidence="18">
    <location>
        <begin position="781"/>
        <end position="800"/>
    </location>
</feature>
<evidence type="ECO:0000256" key="5">
    <source>
        <dbReference type="ARBA" id="ARBA00022679"/>
    </source>
</evidence>
<keyword evidence="4" id="KW-0934">Plastid</keyword>
<dbReference type="Gene3D" id="6.10.140.2220">
    <property type="match status" value="1"/>
</dbReference>
<dbReference type="OrthoDB" id="432970at2759"/>
<evidence type="ECO:0000256" key="18">
    <source>
        <dbReference type="SAM" id="MobiDB-lite"/>
    </source>
</evidence>
<keyword evidence="5" id="KW-0808">Transferase</keyword>
<dbReference type="AlphaFoldDB" id="A0A835YE66"/>
<evidence type="ECO:0000256" key="15">
    <source>
        <dbReference type="ARBA" id="ARBA00039024"/>
    </source>
</evidence>
<dbReference type="GO" id="GO:0010276">
    <property type="term" value="F:phytol kinase activity"/>
    <property type="evidence" value="ECO:0007669"/>
    <property type="project" value="UniProtKB-EC"/>
</dbReference>
<evidence type="ECO:0000256" key="8">
    <source>
        <dbReference type="ARBA" id="ARBA00022771"/>
    </source>
</evidence>
<evidence type="ECO:0000256" key="2">
    <source>
        <dbReference type="ARBA" id="ARBA00010794"/>
    </source>
</evidence>
<accession>A0A835YE66</accession>
<evidence type="ECO:0000256" key="4">
    <source>
        <dbReference type="ARBA" id="ARBA00022640"/>
    </source>
</evidence>
<reference evidence="20" key="1">
    <citation type="journal article" date="2020" name="bioRxiv">
        <title>Comparative genomics of Chlamydomonas.</title>
        <authorList>
            <person name="Craig R.J."/>
            <person name="Hasan A.R."/>
            <person name="Ness R.W."/>
            <person name="Keightley P.D."/>
        </authorList>
    </citation>
    <scope>NUCLEOTIDE SEQUENCE</scope>
    <source>
        <strain evidence="20">CCAP 11/70</strain>
    </source>
</reference>
<comment type="caution">
    <text evidence="20">The sequence shown here is derived from an EMBL/GenBank/DDBJ whole genome shotgun (WGS) entry which is preliminary data.</text>
</comment>
<dbReference type="EMBL" id="JAEHOE010000005">
    <property type="protein sequence ID" value="KAG2499987.1"/>
    <property type="molecule type" value="Genomic_DNA"/>
</dbReference>
<proteinExistence type="inferred from homology"/>
<comment type="catalytic activity">
    <reaction evidence="16">
        <text>phytol + CTP = phytyl phosphate + CDP + H(+)</text>
        <dbReference type="Rhea" id="RHEA:38055"/>
        <dbReference type="ChEBI" id="CHEBI:15378"/>
        <dbReference type="ChEBI" id="CHEBI:17327"/>
        <dbReference type="ChEBI" id="CHEBI:37563"/>
        <dbReference type="ChEBI" id="CHEBI:58069"/>
        <dbReference type="ChEBI" id="CHEBI:75483"/>
        <dbReference type="EC" id="2.7.1.182"/>
    </reaction>
</comment>
<evidence type="ECO:0000256" key="16">
    <source>
        <dbReference type="ARBA" id="ARBA00048889"/>
    </source>
</evidence>
<evidence type="ECO:0000256" key="3">
    <source>
        <dbReference type="ARBA" id="ARBA00022528"/>
    </source>
</evidence>
<evidence type="ECO:0000256" key="14">
    <source>
        <dbReference type="ARBA" id="ARBA00024015"/>
    </source>
</evidence>
<dbReference type="Pfam" id="PF01753">
    <property type="entry name" value="zf-MYND"/>
    <property type="match status" value="1"/>
</dbReference>
<dbReference type="InterPro" id="IPR002893">
    <property type="entry name" value="Znf_MYND"/>
</dbReference>
<evidence type="ECO:0000256" key="11">
    <source>
        <dbReference type="ARBA" id="ARBA00022946"/>
    </source>
</evidence>
<evidence type="ECO:0000256" key="10">
    <source>
        <dbReference type="ARBA" id="ARBA00022833"/>
    </source>
</evidence>
<evidence type="ECO:0000256" key="1">
    <source>
        <dbReference type="ARBA" id="ARBA00004508"/>
    </source>
</evidence>
<keyword evidence="7" id="KW-0479">Metal-binding</keyword>
<comment type="similarity">
    <text evidence="2">Belongs to the polyprenol kinase family.</text>
</comment>
<name>A0A835YE66_9CHLO</name>
<keyword evidence="8 17" id="KW-0863">Zinc-finger</keyword>
<keyword evidence="13" id="KW-0472">Membrane</keyword>
<keyword evidence="3" id="KW-0150">Chloroplast</keyword>
<feature type="domain" description="MYND-type" evidence="19">
    <location>
        <begin position="932"/>
        <end position="974"/>
    </location>
</feature>
<dbReference type="GO" id="GO:0016020">
    <property type="term" value="C:membrane"/>
    <property type="evidence" value="ECO:0007669"/>
    <property type="project" value="UniProtKB-SubCell"/>
</dbReference>
<evidence type="ECO:0000259" key="19">
    <source>
        <dbReference type="PROSITE" id="PS50865"/>
    </source>
</evidence>
<dbReference type="EC" id="2.7.1.182" evidence="15"/>
<dbReference type="Proteomes" id="UP000612055">
    <property type="component" value="Unassembled WGS sequence"/>
</dbReference>
<evidence type="ECO:0000256" key="17">
    <source>
        <dbReference type="PROSITE-ProRule" id="PRU00134"/>
    </source>
</evidence>
<comment type="subcellular location">
    <subcellularLocation>
        <location evidence="1">Plastid</location>
        <location evidence="1">Chloroplast membrane</location>
        <topology evidence="1">Multi-pass membrane protein</topology>
    </subcellularLocation>
</comment>
<feature type="compositionally biased region" description="Acidic residues" evidence="18">
    <location>
        <begin position="782"/>
        <end position="800"/>
    </location>
</feature>
<evidence type="ECO:0000256" key="9">
    <source>
        <dbReference type="ARBA" id="ARBA00022777"/>
    </source>
</evidence>
<keyword evidence="9" id="KW-0418">Kinase</keyword>
<dbReference type="SUPFAM" id="SSF144232">
    <property type="entry name" value="HIT/MYND zinc finger-like"/>
    <property type="match status" value="1"/>
</dbReference>
<protein>
    <recommendedName>
        <fullName evidence="15">phytol kinase</fullName>
        <ecNumber evidence="15">2.7.1.182</ecNumber>
    </recommendedName>
</protein>
<sequence>MGRAGVREEPLLAVHKGGWGAAGPAAATSRLQWLEGCAAAGVPAWVLRNLRALTAPIAAACRPNSWTFDAVVVAVDISQLTARSARLCLKTYIEALVDMLHEYDTTAPQIRTAAAPLVAANFLSAVSRATSSAADLARHLQLPATQAQFAAFGAEYGPEVLSRISADALSSFDATAGQCLNLCSGLLQKEASRAGAGPLPPVASRLAAALRDSQLLAASARSIMTYPGPHYILLPGQGGNRAGGSRAGAVQPGLRFWPHVYESTRALALLNEAAAELHSGGGAAAPCAASALGTALAHPHVAALRLGLLQTLWEQAGMEPGPGERCDVEGYDIAVDNPDMLVHHHHNTVLATLGLWQEGRQGLLAAPDEACLPPEPGVPPGLQLAMAAARTAEALCRLSRGQGLAGVYTAEQRRLLSRGEVYLEDTLPFTLPRHPRSSEELPHWAEASAWVIAAALEGLEVAAANVECPGGEEATTGTREGLISRLRRAGLGASLDHALRLAFSSADRAAAPGALERDRQLALALGPGRPWVGTLLAVPASHGLAAAYDVSGVALTLAKRASLLGRRLEAVAASGRPGAASALPGGPMLESAGWLAAALGHCAALLRPHIGGLPKWGRGAAAEPAPAPHMPADGSAPGGELEAYFFQAASRLAVQLGADVAACQSTAAAGPDSPPLPALTWMGAGAVLADCFDHVSALCSAPGSQAPARLLACQPHRLIAAACKLLVAWRPAGGDPKEVEQRGRMQRALAITAMRLAAHPSLSARVRRWLVTSGPSEFEAAGVEDEAGAAAAADEEEADEEEAEHGCLEQLWIEGWRSSNGWGVAGGSFFSLPFALLRLAQGDGPGGRWAADAAFRSSALELLGWAVRAEGGGSEPLPQLLQWLLRSRGGESSSEAARAATAALCAPLPPLLSVPPEGRALLKLRVCGFPGCASFGGRSEAGLELRKCGGCRAVRYCGPDCQRAHWGQGHRVECRAMAEAEGRMRASGVVE</sequence>
<keyword evidence="6" id="KW-0812">Transmembrane</keyword>
<evidence type="ECO:0000256" key="12">
    <source>
        <dbReference type="ARBA" id="ARBA00022989"/>
    </source>
</evidence>
<gene>
    <name evidence="20" type="ORF">HYH03_002269</name>
</gene>
<evidence type="ECO:0000313" key="20">
    <source>
        <dbReference type="EMBL" id="KAG2499987.1"/>
    </source>
</evidence>
<comment type="pathway">
    <text evidence="14">Cofactor biosynthesis; tocopherol biosynthesis.</text>
</comment>